<evidence type="ECO:0000313" key="6">
    <source>
        <dbReference type="Proteomes" id="UP000298030"/>
    </source>
</evidence>
<dbReference type="EMBL" id="QPFP01000023">
    <property type="protein sequence ID" value="TEB30455.1"/>
    <property type="molecule type" value="Genomic_DNA"/>
</dbReference>
<dbReference type="PANTHER" id="PTHR42735:SF4">
    <property type="entry name" value="PYRIDOXAL PHOSPHATE-DEPENDENT DECARBOXYLASE FAMILY PROTEIN"/>
    <property type="match status" value="1"/>
</dbReference>
<dbReference type="STRING" id="71717.A0A4Y7T8I1"/>
<dbReference type="InterPro" id="IPR015421">
    <property type="entry name" value="PyrdxlP-dep_Trfase_major"/>
</dbReference>
<dbReference type="AlphaFoldDB" id="A0A4Y7T8I1"/>
<organism evidence="5 6">
    <name type="scientific">Coprinellus micaceus</name>
    <name type="common">Glistening ink-cap mushroom</name>
    <name type="synonym">Coprinus micaceus</name>
    <dbReference type="NCBI Taxonomy" id="71717"/>
    <lineage>
        <taxon>Eukaryota</taxon>
        <taxon>Fungi</taxon>
        <taxon>Dikarya</taxon>
        <taxon>Basidiomycota</taxon>
        <taxon>Agaricomycotina</taxon>
        <taxon>Agaricomycetes</taxon>
        <taxon>Agaricomycetidae</taxon>
        <taxon>Agaricales</taxon>
        <taxon>Agaricineae</taxon>
        <taxon>Psathyrellaceae</taxon>
        <taxon>Coprinellus</taxon>
    </lineage>
</organism>
<keyword evidence="2 4" id="KW-0663">Pyridoxal phosphate</keyword>
<keyword evidence="6" id="KW-1185">Reference proteome</keyword>
<dbReference type="SUPFAM" id="SSF53383">
    <property type="entry name" value="PLP-dependent transferases"/>
    <property type="match status" value="1"/>
</dbReference>
<name>A0A4Y7T8I1_COPMI</name>
<evidence type="ECO:0000256" key="3">
    <source>
        <dbReference type="ARBA" id="ARBA00023239"/>
    </source>
</evidence>
<comment type="cofactor">
    <cofactor evidence="1 4">
        <name>pyridoxal 5'-phosphate</name>
        <dbReference type="ChEBI" id="CHEBI:597326"/>
    </cofactor>
</comment>
<keyword evidence="3" id="KW-0456">Lyase</keyword>
<comment type="caution">
    <text evidence="5">The sequence shown here is derived from an EMBL/GenBank/DDBJ whole genome shotgun (WGS) entry which is preliminary data.</text>
</comment>
<accession>A0A4Y7T8I1</accession>
<sequence>MVNDTDNRNTDAKAPSSSLHVRDAASAWFLGPRAENSELLKELFTNARSSFHPEDGEFITSDVKSSPAYDRMVENLRNSLARLSSLLNDRSIPFYSPRYAAHMTFEPSLPSIAGWMSAMLLNPNNVSFQASQITTLLELEVGKELCKMIGFKDRQMEGDIRSWGHLTTDGTVANIEAARNLKFYPLALWRAMYQTHPLNFLSKSFKITCPTSLRPVLFSRLSTWELLNLPPATVLSIPDRLRREFGVSPDFLESTLASYIIQSTGMSDMMENVRQASIAGGEWGVRHNPKLLMASTKHYSWPKATALAGIGSKSLVNIPVDSHARMSIPVLRSILEHHLATRRPIYAIVATIGTSEEGAVDPLKDILELRREFERRGLSFVVHAEVHALVESTPFSGAFLPTVTIKPYTTHQLESLCGADSVTIDPQKSGYCPNPSGALCYKDRRMRHLLTWGAPYVQHGKRGESIGRHAVEGSKPGAAAAAFGHGALLSEVSFTCARIAAHWATMSDSTTPYTVTPFNPLRFEPHLGVEHVPGVAESHPSQTAAQVRERLEQSWRLVDEEKAFIKARILGRSNEDLVLDSDPAVMAELKALGSDLNINAFVCNFKVKVPKVSGEKEGEEEGPEEEEEDYEWVLNEDVSESNYLNRCIFDRLSIADIGQTPQKTPMFLSSSIWKAEDYGDCLKRFKERAGLETDSGMDLFVLRNVVMNPFQAGPDFAKKLADTFKEVLQECLKPVVAKNTITPQIHRFVAQGTGRLFLAYQPTFHKANGRQQLILEVEVRDMVQWSAYQAAREEHPNAVFELWTEPEPITIEKILDGGEVRCSVYANKQPVLDMAISAERVVKNRSLLSRHLDDSYDAHSVPFYLYGTRSQPHIDHMLLRAPNAQFTAGDINLQLDRDIPEDKLASGRFFYPNAEYDVMVCDDPFPATAQGPGLATAIEHRHPVIAQGTMKLPLNIFVDMTDLNREDFRDDQRIVQRMEDGMNWEDRSAWSAMIAERLEMPFSDYFASNTNHGVDGDFNDGRDISKHPFLKRECPRAKVGSWDRKISAEPASFWDMGVLHR</sequence>
<evidence type="ECO:0000256" key="4">
    <source>
        <dbReference type="PIRSR" id="PIRSR602129-50"/>
    </source>
</evidence>
<dbReference type="Gene3D" id="3.40.640.10">
    <property type="entry name" value="Type I PLP-dependent aspartate aminotransferase-like (Major domain)"/>
    <property type="match status" value="1"/>
</dbReference>
<evidence type="ECO:0000256" key="2">
    <source>
        <dbReference type="ARBA" id="ARBA00022898"/>
    </source>
</evidence>
<proteinExistence type="predicted"/>
<dbReference type="GO" id="GO:0016830">
    <property type="term" value="F:carbon-carbon lyase activity"/>
    <property type="evidence" value="ECO:0007669"/>
    <property type="project" value="InterPro"/>
</dbReference>
<evidence type="ECO:0000313" key="5">
    <source>
        <dbReference type="EMBL" id="TEB30455.1"/>
    </source>
</evidence>
<dbReference type="InterPro" id="IPR002129">
    <property type="entry name" value="PyrdxlP-dep_de-COase"/>
</dbReference>
<dbReference type="Proteomes" id="UP000298030">
    <property type="component" value="Unassembled WGS sequence"/>
</dbReference>
<dbReference type="Pfam" id="PF00282">
    <property type="entry name" value="Pyridoxal_deC"/>
    <property type="match status" value="1"/>
</dbReference>
<dbReference type="InterPro" id="IPR015424">
    <property type="entry name" value="PyrdxlP-dep_Trfase"/>
</dbReference>
<dbReference type="GO" id="GO:0030170">
    <property type="term" value="F:pyridoxal phosphate binding"/>
    <property type="evidence" value="ECO:0007669"/>
    <property type="project" value="InterPro"/>
</dbReference>
<gene>
    <name evidence="5" type="ORF">FA13DRAFT_1764525</name>
</gene>
<feature type="modified residue" description="N6-(pyridoxal phosphate)lysine" evidence="4">
    <location>
        <position position="428"/>
    </location>
</feature>
<evidence type="ECO:0000256" key="1">
    <source>
        <dbReference type="ARBA" id="ARBA00001933"/>
    </source>
</evidence>
<reference evidence="5 6" key="1">
    <citation type="journal article" date="2019" name="Nat. Ecol. Evol.">
        <title>Megaphylogeny resolves global patterns of mushroom evolution.</title>
        <authorList>
            <person name="Varga T."/>
            <person name="Krizsan K."/>
            <person name="Foldi C."/>
            <person name="Dima B."/>
            <person name="Sanchez-Garcia M."/>
            <person name="Sanchez-Ramirez S."/>
            <person name="Szollosi G.J."/>
            <person name="Szarkandi J.G."/>
            <person name="Papp V."/>
            <person name="Albert L."/>
            <person name="Andreopoulos W."/>
            <person name="Angelini C."/>
            <person name="Antonin V."/>
            <person name="Barry K.W."/>
            <person name="Bougher N.L."/>
            <person name="Buchanan P."/>
            <person name="Buyck B."/>
            <person name="Bense V."/>
            <person name="Catcheside P."/>
            <person name="Chovatia M."/>
            <person name="Cooper J."/>
            <person name="Damon W."/>
            <person name="Desjardin D."/>
            <person name="Finy P."/>
            <person name="Geml J."/>
            <person name="Haridas S."/>
            <person name="Hughes K."/>
            <person name="Justo A."/>
            <person name="Karasinski D."/>
            <person name="Kautmanova I."/>
            <person name="Kiss B."/>
            <person name="Kocsube S."/>
            <person name="Kotiranta H."/>
            <person name="LaButti K.M."/>
            <person name="Lechner B.E."/>
            <person name="Liimatainen K."/>
            <person name="Lipzen A."/>
            <person name="Lukacs Z."/>
            <person name="Mihaltcheva S."/>
            <person name="Morgado L.N."/>
            <person name="Niskanen T."/>
            <person name="Noordeloos M.E."/>
            <person name="Ohm R.A."/>
            <person name="Ortiz-Santana B."/>
            <person name="Ovrebo C."/>
            <person name="Racz N."/>
            <person name="Riley R."/>
            <person name="Savchenko A."/>
            <person name="Shiryaev A."/>
            <person name="Soop K."/>
            <person name="Spirin V."/>
            <person name="Szebenyi C."/>
            <person name="Tomsovsky M."/>
            <person name="Tulloss R.E."/>
            <person name="Uehling J."/>
            <person name="Grigoriev I.V."/>
            <person name="Vagvolgyi C."/>
            <person name="Papp T."/>
            <person name="Martin F.M."/>
            <person name="Miettinen O."/>
            <person name="Hibbett D.S."/>
            <person name="Nagy L.G."/>
        </authorList>
    </citation>
    <scope>NUCLEOTIDE SEQUENCE [LARGE SCALE GENOMIC DNA]</scope>
    <source>
        <strain evidence="5 6">FP101781</strain>
    </source>
</reference>
<dbReference type="OrthoDB" id="2161780at2759"/>
<protein>
    <submittedName>
        <fullName evidence="5">Group II decarboxylase</fullName>
    </submittedName>
</protein>
<dbReference type="PANTHER" id="PTHR42735">
    <property type="match status" value="1"/>
</dbReference>
<dbReference type="InterPro" id="IPR050477">
    <property type="entry name" value="GrpII_AminoAcid_Decarb"/>
</dbReference>
<dbReference type="GO" id="GO:0019752">
    <property type="term" value="P:carboxylic acid metabolic process"/>
    <property type="evidence" value="ECO:0007669"/>
    <property type="project" value="InterPro"/>
</dbReference>